<dbReference type="OrthoDB" id="2287011at2"/>
<dbReference type="InterPro" id="IPR036390">
    <property type="entry name" value="WH_DNA-bd_sf"/>
</dbReference>
<protein>
    <submittedName>
        <fullName evidence="2">MarR family transcriptional regulator</fullName>
    </submittedName>
</protein>
<evidence type="ECO:0000313" key="3">
    <source>
        <dbReference type="Proteomes" id="UP000255207"/>
    </source>
</evidence>
<dbReference type="GO" id="GO:0003700">
    <property type="term" value="F:DNA-binding transcription factor activity"/>
    <property type="evidence" value="ECO:0007669"/>
    <property type="project" value="InterPro"/>
</dbReference>
<dbReference type="InterPro" id="IPR039422">
    <property type="entry name" value="MarR/SlyA-like"/>
</dbReference>
<evidence type="ECO:0000259" key="1">
    <source>
        <dbReference type="PROSITE" id="PS50995"/>
    </source>
</evidence>
<dbReference type="InterPro" id="IPR036388">
    <property type="entry name" value="WH-like_DNA-bd_sf"/>
</dbReference>
<dbReference type="PANTHER" id="PTHR33164:SF105">
    <property type="entry name" value="TRANSCRIPTIONAL REPRESSOR PROTEIN-RELATED"/>
    <property type="match status" value="1"/>
</dbReference>
<proteinExistence type="predicted"/>
<dbReference type="RefSeq" id="WP_114831152.1">
    <property type="nucleotide sequence ID" value="NZ_QQTO01000034.1"/>
</dbReference>
<reference evidence="3" key="1">
    <citation type="submission" date="2018-07" db="EMBL/GenBank/DDBJ databases">
        <authorList>
            <person name="Safronova V.I."/>
            <person name="Chirak E.R."/>
            <person name="Sazanova A.L."/>
        </authorList>
    </citation>
    <scope>NUCLEOTIDE SEQUENCE [LARGE SCALE GENOMIC DNA]</scope>
    <source>
        <strain evidence="3">RCAM04685</strain>
    </source>
</reference>
<organism evidence="2 3">
    <name type="scientific">Bosea caraganae</name>
    <dbReference type="NCBI Taxonomy" id="2763117"/>
    <lineage>
        <taxon>Bacteria</taxon>
        <taxon>Pseudomonadati</taxon>
        <taxon>Pseudomonadota</taxon>
        <taxon>Alphaproteobacteria</taxon>
        <taxon>Hyphomicrobiales</taxon>
        <taxon>Boseaceae</taxon>
        <taxon>Bosea</taxon>
    </lineage>
</organism>
<dbReference type="Pfam" id="PF01047">
    <property type="entry name" value="MarR"/>
    <property type="match status" value="1"/>
</dbReference>
<dbReference type="SMART" id="SM00347">
    <property type="entry name" value="HTH_MARR"/>
    <property type="match status" value="1"/>
</dbReference>
<dbReference type="AlphaFoldDB" id="A0A370L2E5"/>
<name>A0A370L2E5_9HYPH</name>
<dbReference type="EMBL" id="QQTP01000011">
    <property type="protein sequence ID" value="RDJ22274.1"/>
    <property type="molecule type" value="Genomic_DNA"/>
</dbReference>
<dbReference type="Proteomes" id="UP000255207">
    <property type="component" value="Unassembled WGS sequence"/>
</dbReference>
<dbReference type="PROSITE" id="PS50995">
    <property type="entry name" value="HTH_MARR_2"/>
    <property type="match status" value="1"/>
</dbReference>
<keyword evidence="3" id="KW-1185">Reference proteome</keyword>
<accession>A0A370L2E5</accession>
<dbReference type="GO" id="GO:0006950">
    <property type="term" value="P:response to stress"/>
    <property type="evidence" value="ECO:0007669"/>
    <property type="project" value="TreeGrafter"/>
</dbReference>
<dbReference type="Gene3D" id="1.10.10.10">
    <property type="entry name" value="Winged helix-like DNA-binding domain superfamily/Winged helix DNA-binding domain"/>
    <property type="match status" value="1"/>
</dbReference>
<gene>
    <name evidence="2" type="ORF">DWE98_20180</name>
</gene>
<dbReference type="PANTHER" id="PTHR33164">
    <property type="entry name" value="TRANSCRIPTIONAL REGULATOR, MARR FAMILY"/>
    <property type="match status" value="1"/>
</dbReference>
<dbReference type="SUPFAM" id="SSF46785">
    <property type="entry name" value="Winged helix' DNA-binding domain"/>
    <property type="match status" value="1"/>
</dbReference>
<feature type="domain" description="HTH marR-type" evidence="1">
    <location>
        <begin position="1"/>
        <end position="137"/>
    </location>
</feature>
<evidence type="ECO:0000313" key="2">
    <source>
        <dbReference type="EMBL" id="RDJ22274.1"/>
    </source>
</evidence>
<comment type="caution">
    <text evidence="2">The sequence shown here is derived from an EMBL/GenBank/DDBJ whole genome shotgun (WGS) entry which is preliminary data.</text>
</comment>
<dbReference type="InterPro" id="IPR000835">
    <property type="entry name" value="HTH_MarR-typ"/>
</dbReference>
<sequence length="140" mass="15424">MTGPLACHCFATRQLARHVTKLYERHLAPSGLTGTQLSILSFLHQTPGLAMSELSHIMVMDRTTLLRAIKPLERDGLVASARKPGDSRQFAFSVSPAGLSKIERTLPLWQAAQQEYETLVGAERAAGLRRDFHELTSSPT</sequence>